<dbReference type="SUPFAM" id="SSF55961">
    <property type="entry name" value="Bet v1-like"/>
    <property type="match status" value="1"/>
</dbReference>
<comment type="caution">
    <text evidence="2">The sequence shown here is derived from an EMBL/GenBank/DDBJ whole genome shotgun (WGS) entry which is preliminary data.</text>
</comment>
<dbReference type="AlphaFoldDB" id="A0A8T0I7F1"/>
<dbReference type="Proteomes" id="UP000822688">
    <property type="component" value="Chromosome 4"/>
</dbReference>
<dbReference type="CDD" id="cd07821">
    <property type="entry name" value="PYR_PYL_RCAR_like"/>
    <property type="match status" value="1"/>
</dbReference>
<feature type="region of interest" description="Disordered" evidence="1">
    <location>
        <begin position="167"/>
        <end position="188"/>
    </location>
</feature>
<keyword evidence="3" id="KW-1185">Reference proteome</keyword>
<name>A0A8T0I7F1_CERPU</name>
<dbReference type="InterPro" id="IPR023393">
    <property type="entry name" value="START-like_dom_sf"/>
</dbReference>
<dbReference type="InterPro" id="IPR053249">
    <property type="entry name" value="LFS"/>
</dbReference>
<dbReference type="EMBL" id="CM026424">
    <property type="protein sequence ID" value="KAG0579027.1"/>
    <property type="molecule type" value="Genomic_DNA"/>
</dbReference>
<dbReference type="InterPro" id="IPR019587">
    <property type="entry name" value="Polyketide_cyclase/dehydratase"/>
</dbReference>
<evidence type="ECO:0000313" key="3">
    <source>
        <dbReference type="Proteomes" id="UP000822688"/>
    </source>
</evidence>
<sequence length="188" mass="21200">MGLEVKSVTETEDCLWSGGVHVTLDCPVEQAWGIFGDFGGLCKWNPSVAVCDIVEGKGNEPRSVRYCSGTLADSWVYERLLERDENKYFLKYQMEENRFRFPDGIQGYVSQAQFHDGEDGKTVVDWTYTVQPVATQTYEQFTNFMTGFYLYNLNILQSAANTAVGYSKPQEPSQNHSPICTTKVARSA</sequence>
<evidence type="ECO:0000313" key="2">
    <source>
        <dbReference type="EMBL" id="KAG0579027.1"/>
    </source>
</evidence>
<organism evidence="2 3">
    <name type="scientific">Ceratodon purpureus</name>
    <name type="common">Fire moss</name>
    <name type="synonym">Dicranum purpureum</name>
    <dbReference type="NCBI Taxonomy" id="3225"/>
    <lineage>
        <taxon>Eukaryota</taxon>
        <taxon>Viridiplantae</taxon>
        <taxon>Streptophyta</taxon>
        <taxon>Embryophyta</taxon>
        <taxon>Bryophyta</taxon>
        <taxon>Bryophytina</taxon>
        <taxon>Bryopsida</taxon>
        <taxon>Dicranidae</taxon>
        <taxon>Pseudoditrichales</taxon>
        <taxon>Ditrichaceae</taxon>
        <taxon>Ceratodon</taxon>
    </lineage>
</organism>
<protein>
    <submittedName>
        <fullName evidence="2">Uncharacterized protein</fullName>
    </submittedName>
</protein>
<dbReference type="Gene3D" id="3.30.530.20">
    <property type="match status" value="1"/>
</dbReference>
<dbReference type="PANTHER" id="PTHR33789:SF5">
    <property type="entry name" value="BET V I_MAJOR LATEX PROTEIN DOMAIN-CONTAINING PROTEIN"/>
    <property type="match status" value="1"/>
</dbReference>
<reference evidence="2" key="1">
    <citation type="submission" date="2020-06" db="EMBL/GenBank/DDBJ databases">
        <title>WGS assembly of Ceratodon purpureus strain R40.</title>
        <authorList>
            <person name="Carey S.B."/>
            <person name="Jenkins J."/>
            <person name="Shu S."/>
            <person name="Lovell J.T."/>
            <person name="Sreedasyam A."/>
            <person name="Maumus F."/>
            <person name="Tiley G.P."/>
            <person name="Fernandez-Pozo N."/>
            <person name="Barry K."/>
            <person name="Chen C."/>
            <person name="Wang M."/>
            <person name="Lipzen A."/>
            <person name="Daum C."/>
            <person name="Saski C.A."/>
            <person name="Payton A.C."/>
            <person name="Mcbreen J.C."/>
            <person name="Conrad R.E."/>
            <person name="Kollar L.M."/>
            <person name="Olsson S."/>
            <person name="Huttunen S."/>
            <person name="Landis J.B."/>
            <person name="Wickett N.J."/>
            <person name="Johnson M.G."/>
            <person name="Rensing S.A."/>
            <person name="Grimwood J."/>
            <person name="Schmutz J."/>
            <person name="Mcdaniel S.F."/>
        </authorList>
    </citation>
    <scope>NUCLEOTIDE SEQUENCE</scope>
    <source>
        <strain evidence="2">R40</strain>
    </source>
</reference>
<evidence type="ECO:0000256" key="1">
    <source>
        <dbReference type="SAM" id="MobiDB-lite"/>
    </source>
</evidence>
<dbReference type="PANTHER" id="PTHR33789">
    <property type="entry name" value="LACHRYMATORY-FACTOR SYNTHASE"/>
    <property type="match status" value="1"/>
</dbReference>
<gene>
    <name evidence="2" type="ORF">KC19_4G066900</name>
</gene>
<feature type="compositionally biased region" description="Polar residues" evidence="1">
    <location>
        <begin position="170"/>
        <end position="180"/>
    </location>
</feature>
<dbReference type="Pfam" id="PF10604">
    <property type="entry name" value="Polyketide_cyc2"/>
    <property type="match status" value="1"/>
</dbReference>
<accession>A0A8T0I7F1</accession>
<proteinExistence type="predicted"/>